<dbReference type="STRING" id="388950.GCA_001611675_01843"/>
<dbReference type="Gene3D" id="3.40.50.150">
    <property type="entry name" value="Vaccinia Virus protein VP39"/>
    <property type="match status" value="1"/>
</dbReference>
<evidence type="ECO:0000259" key="1">
    <source>
        <dbReference type="Pfam" id="PF08241"/>
    </source>
</evidence>
<dbReference type="CDD" id="cd02440">
    <property type="entry name" value="AdoMet_MTases"/>
    <property type="match status" value="1"/>
</dbReference>
<dbReference type="PANTHER" id="PTHR43861">
    <property type="entry name" value="TRANS-ACONITATE 2-METHYLTRANSFERASE-RELATED"/>
    <property type="match status" value="1"/>
</dbReference>
<dbReference type="InterPro" id="IPR029063">
    <property type="entry name" value="SAM-dependent_MTases_sf"/>
</dbReference>
<name>A0A1I7HVE5_9BACT</name>
<reference evidence="3" key="1">
    <citation type="submission" date="2016-10" db="EMBL/GenBank/DDBJ databases">
        <authorList>
            <person name="Varghese N."/>
        </authorList>
    </citation>
    <scope>NUCLEOTIDE SEQUENCE [LARGE SCALE GENOMIC DNA]</scope>
    <source>
        <strain evidence="3">DSM 18820</strain>
    </source>
</reference>
<dbReference type="RefSeq" id="WP_068837867.1">
    <property type="nucleotide sequence ID" value="NZ_BMXC01000002.1"/>
</dbReference>
<feature type="domain" description="Methyltransferase type 11" evidence="1">
    <location>
        <begin position="42"/>
        <end position="136"/>
    </location>
</feature>
<dbReference type="AlphaFoldDB" id="A0A1I7HVE5"/>
<dbReference type="Proteomes" id="UP000182491">
    <property type="component" value="Unassembled WGS sequence"/>
</dbReference>
<keyword evidence="3" id="KW-1185">Reference proteome</keyword>
<protein>
    <submittedName>
        <fullName evidence="2">Methyltransferase domain-containing protein</fullName>
    </submittedName>
</protein>
<sequence>MDIQQAYDSWAAQYDENKNNTRDLEAVALRATLAHVQFNNCLEIGCGTGKNTEWLLTKAEQVSAVDFSSKMLEKARQKITSAKVTFHQADVTEEWRFAQRQYDLVTFSLVLEHIEDLGAILSKASRAVAPKGMVYIGELHPYKQYQGTKARFDTVAGQQVLTCYRHDLSDFTKAATTHGFSIENIDEYFDDADRASLPRILALLLRKR</sequence>
<evidence type="ECO:0000313" key="3">
    <source>
        <dbReference type="Proteomes" id="UP000182491"/>
    </source>
</evidence>
<dbReference type="GO" id="GO:0032259">
    <property type="term" value="P:methylation"/>
    <property type="evidence" value="ECO:0007669"/>
    <property type="project" value="UniProtKB-KW"/>
</dbReference>
<dbReference type="OrthoDB" id="597202at2"/>
<dbReference type="PANTHER" id="PTHR43861:SF1">
    <property type="entry name" value="TRANS-ACONITATE 2-METHYLTRANSFERASE"/>
    <property type="match status" value="1"/>
</dbReference>
<accession>A0A1I7HVE5</accession>
<keyword evidence="2" id="KW-0489">Methyltransferase</keyword>
<dbReference type="EMBL" id="FPCA01000002">
    <property type="protein sequence ID" value="SFU64621.1"/>
    <property type="molecule type" value="Genomic_DNA"/>
</dbReference>
<dbReference type="SUPFAM" id="SSF53335">
    <property type="entry name" value="S-adenosyl-L-methionine-dependent methyltransferases"/>
    <property type="match status" value="1"/>
</dbReference>
<dbReference type="Pfam" id="PF08241">
    <property type="entry name" value="Methyltransf_11"/>
    <property type="match status" value="1"/>
</dbReference>
<keyword evidence="2" id="KW-0808">Transferase</keyword>
<dbReference type="GO" id="GO:0008757">
    <property type="term" value="F:S-adenosylmethionine-dependent methyltransferase activity"/>
    <property type="evidence" value="ECO:0007669"/>
    <property type="project" value="InterPro"/>
</dbReference>
<organism evidence="2 3">
    <name type="scientific">Pontibacter akesuensis</name>
    <dbReference type="NCBI Taxonomy" id="388950"/>
    <lineage>
        <taxon>Bacteria</taxon>
        <taxon>Pseudomonadati</taxon>
        <taxon>Bacteroidota</taxon>
        <taxon>Cytophagia</taxon>
        <taxon>Cytophagales</taxon>
        <taxon>Hymenobacteraceae</taxon>
        <taxon>Pontibacter</taxon>
    </lineage>
</organism>
<gene>
    <name evidence="2" type="ORF">SAMN04487941_1700</name>
</gene>
<proteinExistence type="predicted"/>
<dbReference type="InterPro" id="IPR013216">
    <property type="entry name" value="Methyltransf_11"/>
</dbReference>
<evidence type="ECO:0000313" key="2">
    <source>
        <dbReference type="EMBL" id="SFU64621.1"/>
    </source>
</evidence>